<feature type="region of interest" description="Disordered" evidence="1">
    <location>
        <begin position="331"/>
        <end position="376"/>
    </location>
</feature>
<dbReference type="GO" id="GO:0003713">
    <property type="term" value="F:transcription coactivator activity"/>
    <property type="evidence" value="ECO:0007669"/>
    <property type="project" value="InterPro"/>
</dbReference>
<protein>
    <recommendedName>
        <fullName evidence="2">ARC105/Med15 mediator subunit C-terminal domain-containing protein</fullName>
    </recommendedName>
</protein>
<feature type="domain" description="ARC105/Med15 mediator subunit C-terminal" evidence="2">
    <location>
        <begin position="668"/>
        <end position="741"/>
    </location>
</feature>
<dbReference type="GO" id="GO:0031490">
    <property type="term" value="F:chromatin DNA binding"/>
    <property type="evidence" value="ECO:0007669"/>
    <property type="project" value="InterPro"/>
</dbReference>
<keyword evidence="4" id="KW-1185">Reference proteome</keyword>
<dbReference type="Proteomes" id="UP001058974">
    <property type="component" value="Chromosome 5"/>
</dbReference>
<reference evidence="3 4" key="1">
    <citation type="journal article" date="2022" name="Nat. Genet.">
        <title>Improved pea reference genome and pan-genome highlight genomic features and evolutionary characteristics.</title>
        <authorList>
            <person name="Yang T."/>
            <person name="Liu R."/>
            <person name="Luo Y."/>
            <person name="Hu S."/>
            <person name="Wang D."/>
            <person name="Wang C."/>
            <person name="Pandey M.K."/>
            <person name="Ge S."/>
            <person name="Xu Q."/>
            <person name="Li N."/>
            <person name="Li G."/>
            <person name="Huang Y."/>
            <person name="Saxena R.K."/>
            <person name="Ji Y."/>
            <person name="Li M."/>
            <person name="Yan X."/>
            <person name="He Y."/>
            <person name="Liu Y."/>
            <person name="Wang X."/>
            <person name="Xiang C."/>
            <person name="Varshney R.K."/>
            <person name="Ding H."/>
            <person name="Gao S."/>
            <person name="Zong X."/>
        </authorList>
    </citation>
    <scope>NUCLEOTIDE SEQUENCE [LARGE SCALE GENOMIC DNA]</scope>
    <source>
        <strain evidence="3 4">cv. Zhongwan 6</strain>
    </source>
</reference>
<feature type="region of interest" description="Disordered" evidence="1">
    <location>
        <begin position="279"/>
        <end position="303"/>
    </location>
</feature>
<dbReference type="PANTHER" id="PTHR33137">
    <property type="entry name" value="MEDIATOR OF RNA POLYMERASE II TRANSCRIPTION SUBUNIT 15A-RELATED"/>
    <property type="match status" value="1"/>
</dbReference>
<feature type="compositionally biased region" description="Low complexity" evidence="1">
    <location>
        <begin position="129"/>
        <end position="144"/>
    </location>
</feature>
<proteinExistence type="predicted"/>
<dbReference type="InterPro" id="IPR044661">
    <property type="entry name" value="MED15a/b/c-like"/>
</dbReference>
<dbReference type="PANTHER" id="PTHR33137:SF4">
    <property type="entry name" value="MEDIATOR OF RNA POLYMERASE II TRANSCRIPTION SUBUNIT 15A-RELATED"/>
    <property type="match status" value="1"/>
</dbReference>
<sequence length="769" mass="83275">MSSDSLDSTAQTGQPSGTEWQEELYQKIQVMKESYLLELSEMYQKIATKLQQHDSLPQQPKSDQLEKLKLFKMMLERLITLLQISKSNITVGLKDKLGSYETQIINLITPNRPKKISSLQPGQLPPPHMHSMSQTQSQVTQVQSHENQMNSQLQTTNMQGSVATMQQNNMQHSSLSGVSTAQQNIMNTMQPSASLDSGQGNMNSLQQNSVTAPQQTNVSSLSSQAGVNVIQQNINSLQPGSGMLQHQQLKQQEQQMLQNQQYNNQYQRQLMQRQQMLHQQQQQQLHQPAKQQLPAQLQTHQMQQLQQMNDVNDMKLRQGIGVKPGVFQQHLASSQRSAYPHQQLKQGPFSVSSPQLLQTPSPQIPQHSSPQIDQQNHLQSLTKVGTPLQSANSPFVVPTPSPPLAPSPMPGDFEKPISGISSISNVGHQQIGGAGAAAPAQSLAIGTPGISASPLLAEFTGPDGAHGNVLAPPSGKSTVTEQPIDRLIKAASSLTPAALRAAVSDIGSVISMNDRIAGSAPGNGSRAAVGEDLVAMTNCRLQARNFITQDGVNGTRRMKRSANATPLNVASSAGSVNDSFKQLSAMEASDLESTATSSIKKPRIEANHALLEEIRDVNQRLIDTVVSISDEEVDPSAAAAAAEGAEGTIVKCSYIAVALSPSLKALYNSAQMSQIQPLRLLVPTNYPNCSPIFLDKFPVESSIENEDLSAKSKSKFSASLRGLSQPMSLKDVAKTWDVCARTVISEYAQQRGGGTFSSKHGSWEDCSAW</sequence>
<dbReference type="AlphaFoldDB" id="A0A9D4X732"/>
<dbReference type="Gramene" id="Psat05G0835100-T3">
    <property type="protein sequence ID" value="KAI5414180.1"/>
    <property type="gene ID" value="KIW84_058351"/>
</dbReference>
<name>A0A9D4X732_PEA</name>
<feature type="compositionally biased region" description="Polar residues" evidence="1">
    <location>
        <begin position="343"/>
        <end position="357"/>
    </location>
</feature>
<accession>A0A9D4X732</accession>
<comment type="caution">
    <text evidence="3">The sequence shown here is derived from an EMBL/GenBank/DDBJ whole genome shotgun (WGS) entry which is preliminary data.</text>
</comment>
<gene>
    <name evidence="3" type="ORF">KIW84_058351</name>
</gene>
<dbReference type="InterPro" id="IPR048386">
    <property type="entry name" value="Med15_C"/>
</dbReference>
<evidence type="ECO:0000256" key="1">
    <source>
        <dbReference type="SAM" id="MobiDB-lite"/>
    </source>
</evidence>
<dbReference type="Pfam" id="PF21539">
    <property type="entry name" value="Med15_C"/>
    <property type="match status" value="1"/>
</dbReference>
<evidence type="ECO:0000313" key="4">
    <source>
        <dbReference type="Proteomes" id="UP001058974"/>
    </source>
</evidence>
<evidence type="ECO:0000259" key="2">
    <source>
        <dbReference type="Pfam" id="PF21539"/>
    </source>
</evidence>
<feature type="region of interest" description="Disordered" evidence="1">
    <location>
        <begin position="113"/>
        <end position="149"/>
    </location>
</feature>
<feature type="region of interest" description="Disordered" evidence="1">
    <location>
        <begin position="190"/>
        <end position="219"/>
    </location>
</feature>
<feature type="compositionally biased region" description="Low complexity" evidence="1">
    <location>
        <begin position="358"/>
        <end position="375"/>
    </location>
</feature>
<evidence type="ECO:0000313" key="3">
    <source>
        <dbReference type="EMBL" id="KAI5414180.1"/>
    </source>
</evidence>
<dbReference type="EMBL" id="JAMSHJ010000005">
    <property type="protein sequence ID" value="KAI5414180.1"/>
    <property type="molecule type" value="Genomic_DNA"/>
</dbReference>
<organism evidence="3 4">
    <name type="scientific">Pisum sativum</name>
    <name type="common">Garden pea</name>
    <name type="synonym">Lathyrus oleraceus</name>
    <dbReference type="NCBI Taxonomy" id="3888"/>
    <lineage>
        <taxon>Eukaryota</taxon>
        <taxon>Viridiplantae</taxon>
        <taxon>Streptophyta</taxon>
        <taxon>Embryophyta</taxon>
        <taxon>Tracheophyta</taxon>
        <taxon>Spermatophyta</taxon>
        <taxon>Magnoliopsida</taxon>
        <taxon>eudicotyledons</taxon>
        <taxon>Gunneridae</taxon>
        <taxon>Pentapetalae</taxon>
        <taxon>rosids</taxon>
        <taxon>fabids</taxon>
        <taxon>Fabales</taxon>
        <taxon>Fabaceae</taxon>
        <taxon>Papilionoideae</taxon>
        <taxon>50 kb inversion clade</taxon>
        <taxon>NPAAA clade</taxon>
        <taxon>Hologalegina</taxon>
        <taxon>IRL clade</taxon>
        <taxon>Fabeae</taxon>
        <taxon>Lathyrus</taxon>
    </lineage>
</organism>